<accession>A0ACC2UP41</accession>
<organism evidence="1 2">
    <name type="scientific">Entomophthora muscae</name>
    <dbReference type="NCBI Taxonomy" id="34485"/>
    <lineage>
        <taxon>Eukaryota</taxon>
        <taxon>Fungi</taxon>
        <taxon>Fungi incertae sedis</taxon>
        <taxon>Zoopagomycota</taxon>
        <taxon>Entomophthoromycotina</taxon>
        <taxon>Entomophthoromycetes</taxon>
        <taxon>Entomophthorales</taxon>
        <taxon>Entomophthoraceae</taxon>
        <taxon>Entomophthora</taxon>
    </lineage>
</organism>
<sequence>MVLTTGSVSPSFIPFDTTFPGPLPPLIQEPSLPEITSPPIKEDISYLPIVPTVVNLGNDSCLVAYSMSTPDLEQVMVIALGIAHNGAIPCLQLQFNQAEYCELIIAPQFPQHLLTAAGSTKHILPSFAQAALAHVWNIPENNLSRDKIVCTMDIKSKRKNCSSSP</sequence>
<name>A0ACC2UP41_9FUNG</name>
<protein>
    <submittedName>
        <fullName evidence="1">Uncharacterized protein</fullName>
    </submittedName>
</protein>
<keyword evidence="2" id="KW-1185">Reference proteome</keyword>
<proteinExistence type="predicted"/>
<dbReference type="EMBL" id="QTSX02000110">
    <property type="protein sequence ID" value="KAJ9088542.1"/>
    <property type="molecule type" value="Genomic_DNA"/>
</dbReference>
<gene>
    <name evidence="1" type="ORF">DSO57_1022153</name>
</gene>
<evidence type="ECO:0000313" key="2">
    <source>
        <dbReference type="Proteomes" id="UP001165960"/>
    </source>
</evidence>
<comment type="caution">
    <text evidence="1">The sequence shown here is derived from an EMBL/GenBank/DDBJ whole genome shotgun (WGS) entry which is preliminary data.</text>
</comment>
<evidence type="ECO:0000313" key="1">
    <source>
        <dbReference type="EMBL" id="KAJ9088542.1"/>
    </source>
</evidence>
<reference evidence="1" key="1">
    <citation type="submission" date="2022-04" db="EMBL/GenBank/DDBJ databases">
        <title>Genome of the entomopathogenic fungus Entomophthora muscae.</title>
        <authorList>
            <person name="Elya C."/>
            <person name="Lovett B.R."/>
            <person name="Lee E."/>
            <person name="Macias A.M."/>
            <person name="Hajek A.E."/>
            <person name="De Bivort B.L."/>
            <person name="Kasson M.T."/>
            <person name="De Fine Licht H.H."/>
            <person name="Stajich J.E."/>
        </authorList>
    </citation>
    <scope>NUCLEOTIDE SEQUENCE</scope>
    <source>
        <strain evidence="1">Berkeley</strain>
    </source>
</reference>
<dbReference type="Proteomes" id="UP001165960">
    <property type="component" value="Unassembled WGS sequence"/>
</dbReference>